<evidence type="ECO:0000256" key="8">
    <source>
        <dbReference type="ARBA" id="ARBA00023136"/>
    </source>
</evidence>
<dbReference type="InterPro" id="IPR048279">
    <property type="entry name" value="MdtK-like"/>
</dbReference>
<feature type="transmembrane region" description="Helical" evidence="10">
    <location>
        <begin position="316"/>
        <end position="338"/>
    </location>
</feature>
<dbReference type="Proteomes" id="UP000184386">
    <property type="component" value="Unassembled WGS sequence"/>
</dbReference>
<gene>
    <name evidence="11" type="ORF">SAMN02745136_01734</name>
</gene>
<dbReference type="Pfam" id="PF01554">
    <property type="entry name" value="MatE"/>
    <property type="match status" value="2"/>
</dbReference>
<proteinExistence type="inferred from homology"/>
<dbReference type="PIRSF" id="PIRSF006603">
    <property type="entry name" value="DinF"/>
    <property type="match status" value="1"/>
</dbReference>
<comment type="subcellular location">
    <subcellularLocation>
        <location evidence="1">Cell membrane</location>
        <topology evidence="1">Multi-pass membrane protein</topology>
    </subcellularLocation>
</comment>
<feature type="transmembrane region" description="Helical" evidence="10">
    <location>
        <begin position="193"/>
        <end position="214"/>
    </location>
</feature>
<comment type="similarity">
    <text evidence="2">Belongs to the multi antimicrobial extrusion (MATE) (TC 2.A.66.1) family. MepA subfamily.</text>
</comment>
<dbReference type="InterPro" id="IPR002528">
    <property type="entry name" value="MATE_fam"/>
</dbReference>
<feature type="transmembrane region" description="Helical" evidence="10">
    <location>
        <begin position="167"/>
        <end position="187"/>
    </location>
</feature>
<feature type="transmembrane region" description="Helical" evidence="10">
    <location>
        <begin position="21"/>
        <end position="38"/>
    </location>
</feature>
<evidence type="ECO:0000256" key="5">
    <source>
        <dbReference type="ARBA" id="ARBA00022475"/>
    </source>
</evidence>
<dbReference type="GO" id="GO:0042910">
    <property type="term" value="F:xenobiotic transmembrane transporter activity"/>
    <property type="evidence" value="ECO:0007669"/>
    <property type="project" value="InterPro"/>
</dbReference>
<dbReference type="GO" id="GO:0046677">
    <property type="term" value="P:response to antibiotic"/>
    <property type="evidence" value="ECO:0007669"/>
    <property type="project" value="UniProtKB-KW"/>
</dbReference>
<accession>A0A1M6PU49</accession>
<dbReference type="GO" id="GO:0015297">
    <property type="term" value="F:antiporter activity"/>
    <property type="evidence" value="ECO:0007669"/>
    <property type="project" value="InterPro"/>
</dbReference>
<keyword evidence="6 10" id="KW-0812">Transmembrane</keyword>
<evidence type="ECO:0000256" key="1">
    <source>
        <dbReference type="ARBA" id="ARBA00004651"/>
    </source>
</evidence>
<keyword evidence="5" id="KW-1003">Cell membrane</keyword>
<keyword evidence="12" id="KW-1185">Reference proteome</keyword>
<evidence type="ECO:0000313" key="11">
    <source>
        <dbReference type="EMBL" id="SHK11441.1"/>
    </source>
</evidence>
<evidence type="ECO:0000256" key="2">
    <source>
        <dbReference type="ARBA" id="ARBA00008417"/>
    </source>
</evidence>
<evidence type="ECO:0000313" key="12">
    <source>
        <dbReference type="Proteomes" id="UP000184386"/>
    </source>
</evidence>
<keyword evidence="9" id="KW-0046">Antibiotic resistance</keyword>
<protein>
    <recommendedName>
        <fullName evidence="3">Multidrug export protein MepA</fullName>
    </recommendedName>
</protein>
<feature type="transmembrane region" description="Helical" evidence="10">
    <location>
        <begin position="358"/>
        <end position="379"/>
    </location>
</feature>
<dbReference type="InterPro" id="IPR052031">
    <property type="entry name" value="Membrane_Transporter-Flippase"/>
</dbReference>
<dbReference type="PANTHER" id="PTHR43549">
    <property type="entry name" value="MULTIDRUG RESISTANCE PROTEIN YPNP-RELATED"/>
    <property type="match status" value="1"/>
</dbReference>
<dbReference type="OrthoDB" id="9811110at2"/>
<evidence type="ECO:0000256" key="9">
    <source>
        <dbReference type="ARBA" id="ARBA00023251"/>
    </source>
</evidence>
<dbReference type="CDD" id="cd13143">
    <property type="entry name" value="MATE_MepA_like"/>
    <property type="match status" value="1"/>
</dbReference>
<keyword evidence="4" id="KW-0813">Transport</keyword>
<dbReference type="InterPro" id="IPR045070">
    <property type="entry name" value="MATE_MepA-like"/>
</dbReference>
<evidence type="ECO:0000256" key="7">
    <source>
        <dbReference type="ARBA" id="ARBA00022989"/>
    </source>
</evidence>
<feature type="transmembrane region" description="Helical" evidence="10">
    <location>
        <begin position="388"/>
        <end position="407"/>
    </location>
</feature>
<dbReference type="RefSeq" id="WP_073274849.1">
    <property type="nucleotide sequence ID" value="NZ_FRAC01000009.1"/>
</dbReference>
<keyword evidence="7 10" id="KW-1133">Transmembrane helix</keyword>
<reference evidence="11 12" key="1">
    <citation type="submission" date="2016-11" db="EMBL/GenBank/DDBJ databases">
        <authorList>
            <person name="Jaros S."/>
            <person name="Januszkiewicz K."/>
            <person name="Wedrychowicz H."/>
        </authorList>
    </citation>
    <scope>NUCLEOTIDE SEQUENCE [LARGE SCALE GENOMIC DNA]</scope>
    <source>
        <strain evidence="11 12">DSM 15929</strain>
    </source>
</reference>
<evidence type="ECO:0000256" key="6">
    <source>
        <dbReference type="ARBA" id="ARBA00022692"/>
    </source>
</evidence>
<dbReference type="PANTHER" id="PTHR43549:SF2">
    <property type="entry name" value="MULTIDRUG RESISTANCE PROTEIN NORM-RELATED"/>
    <property type="match status" value="1"/>
</dbReference>
<evidence type="ECO:0000256" key="10">
    <source>
        <dbReference type="SAM" id="Phobius"/>
    </source>
</evidence>
<evidence type="ECO:0000256" key="3">
    <source>
        <dbReference type="ARBA" id="ARBA00022106"/>
    </source>
</evidence>
<dbReference type="AlphaFoldDB" id="A0A1M6PU49"/>
<feature type="transmembrane region" description="Helical" evidence="10">
    <location>
        <begin position="50"/>
        <end position="73"/>
    </location>
</feature>
<feature type="transmembrane region" description="Helical" evidence="10">
    <location>
        <begin position="138"/>
        <end position="155"/>
    </location>
</feature>
<feature type="transmembrane region" description="Helical" evidence="10">
    <location>
        <begin position="238"/>
        <end position="259"/>
    </location>
</feature>
<feature type="transmembrane region" description="Helical" evidence="10">
    <location>
        <begin position="94"/>
        <end position="118"/>
    </location>
</feature>
<keyword evidence="8 10" id="KW-0472">Membrane</keyword>
<organism evidence="11 12">
    <name type="scientific">Anaerocolumna jejuensis DSM 15929</name>
    <dbReference type="NCBI Taxonomy" id="1121322"/>
    <lineage>
        <taxon>Bacteria</taxon>
        <taxon>Bacillati</taxon>
        <taxon>Bacillota</taxon>
        <taxon>Clostridia</taxon>
        <taxon>Lachnospirales</taxon>
        <taxon>Lachnospiraceae</taxon>
        <taxon>Anaerocolumna</taxon>
    </lineage>
</organism>
<name>A0A1M6PU49_9FIRM</name>
<sequence length="451" mass="49492">MEKTQKNKLETASIGKLMLELCTQTTFSIMLFNIYTITDTLFVSKGVGSVASGAIGIFSPVLVLIGGISSTLGAGGGSIISRKLGEKDQTNAKAIVGCIMWIWLLCSLAITITGIVFLKPLLYLLGCTAEIYPYAVQYGRIILLSTVISTGFSGIMRAEGDILFSTLQWSFPVIINIALNPLFIFAFDMGITGTALATLVAQLFSAGTSAYYFFIRRSTPCRIGLRDIRWNWKISREILYIGVPALLSSFGGSFIGIAWNHVLNQVGGTLAISTFAIISRIQGFLATPFTGVMQGIQPILGFEWGRQEIKRVKRTVFYAGRFNLIYGVFIAVCCYFGAERILTVFTSNAEIISMGKGALKIICISFAASGTIPIVQAYFQAIGNGKKMLLLSLCSIFIIRLPLLFISRETMNLAVMWWTYVFGDVLTAGWSVYEYLKFQKGARIHGELNEK</sequence>
<dbReference type="STRING" id="1121322.SAMN02745136_01734"/>
<dbReference type="EMBL" id="FRAC01000009">
    <property type="protein sequence ID" value="SHK11441.1"/>
    <property type="molecule type" value="Genomic_DNA"/>
</dbReference>
<evidence type="ECO:0000256" key="4">
    <source>
        <dbReference type="ARBA" id="ARBA00022448"/>
    </source>
</evidence>
<dbReference type="NCBIfam" id="TIGR00797">
    <property type="entry name" value="matE"/>
    <property type="match status" value="1"/>
</dbReference>
<dbReference type="GO" id="GO:0005886">
    <property type="term" value="C:plasma membrane"/>
    <property type="evidence" value="ECO:0007669"/>
    <property type="project" value="UniProtKB-SubCell"/>
</dbReference>
<feature type="transmembrane region" description="Helical" evidence="10">
    <location>
        <begin position="413"/>
        <end position="433"/>
    </location>
</feature>